<feature type="chain" id="PRO_5044885568" description="MCAfunc domain-containing protein" evidence="1">
    <location>
        <begin position="23"/>
        <end position="168"/>
    </location>
</feature>
<evidence type="ECO:0000313" key="3">
    <source>
        <dbReference type="EMBL" id="CAL5058134.1"/>
    </source>
</evidence>
<dbReference type="InterPro" id="IPR036537">
    <property type="entry name" value="Adaptor_Cbl_N_dom_sf"/>
</dbReference>
<reference evidence="3" key="1">
    <citation type="submission" date="2024-10" db="EMBL/GenBank/DDBJ databases">
        <authorList>
            <person name="Ryan C."/>
        </authorList>
    </citation>
    <scope>NUCLEOTIDE SEQUENCE [LARGE SCALE GENOMIC DNA]</scope>
</reference>
<dbReference type="InterPro" id="IPR045766">
    <property type="entry name" value="MCAfunc"/>
</dbReference>
<keyword evidence="1" id="KW-0732">Signal</keyword>
<dbReference type="Proteomes" id="UP001497457">
    <property type="component" value="Chromosome 4rd"/>
</dbReference>
<organism evidence="3 4">
    <name type="scientific">Urochloa decumbens</name>
    <dbReference type="NCBI Taxonomy" id="240449"/>
    <lineage>
        <taxon>Eukaryota</taxon>
        <taxon>Viridiplantae</taxon>
        <taxon>Streptophyta</taxon>
        <taxon>Embryophyta</taxon>
        <taxon>Tracheophyta</taxon>
        <taxon>Spermatophyta</taxon>
        <taxon>Magnoliopsida</taxon>
        <taxon>Liliopsida</taxon>
        <taxon>Poales</taxon>
        <taxon>Poaceae</taxon>
        <taxon>PACMAD clade</taxon>
        <taxon>Panicoideae</taxon>
        <taxon>Panicodae</taxon>
        <taxon>Paniceae</taxon>
        <taxon>Melinidinae</taxon>
        <taxon>Urochloa</taxon>
    </lineage>
</organism>
<sequence length="168" mass="18528">MAAWSSLAQAASAAHLPGAAEALRLVAMVVQAAQTVSRNRRTCRRLGERAAMVGELLQQLQGSEVMRRRETMRPLVALEETLRRAHRLIVACQGSAAAYRFLMGRKHADQLREVEKDMDSFLLLIPLVKHVHDTRPSNLVESDAAYPLCSQPGALVVLGRHITLVLSE</sequence>
<evidence type="ECO:0000256" key="1">
    <source>
        <dbReference type="SAM" id="SignalP"/>
    </source>
</evidence>
<dbReference type="InterPro" id="IPR059179">
    <property type="entry name" value="MLKL-like_MCAfunc"/>
</dbReference>
<dbReference type="Gene3D" id="1.20.930.20">
    <property type="entry name" value="Adaptor protein Cbl, N-terminal domain"/>
    <property type="match status" value="1"/>
</dbReference>
<gene>
    <name evidence="3" type="ORF">URODEC1_LOCUS96044</name>
</gene>
<proteinExistence type="predicted"/>
<protein>
    <recommendedName>
        <fullName evidence="2">MCAfunc domain-containing protein</fullName>
    </recommendedName>
</protein>
<dbReference type="EMBL" id="OZ075114">
    <property type="protein sequence ID" value="CAL5058134.1"/>
    <property type="molecule type" value="Genomic_DNA"/>
</dbReference>
<dbReference type="Pfam" id="PF19584">
    <property type="entry name" value="MCAfunc"/>
    <property type="match status" value="1"/>
</dbReference>
<evidence type="ECO:0000259" key="2">
    <source>
        <dbReference type="Pfam" id="PF19584"/>
    </source>
</evidence>
<dbReference type="AlphaFoldDB" id="A0ABC9EHA8"/>
<accession>A0ABC9EHA8</accession>
<feature type="signal peptide" evidence="1">
    <location>
        <begin position="1"/>
        <end position="22"/>
    </location>
</feature>
<dbReference type="PANTHER" id="PTHR46604">
    <property type="entry name" value="PROTEIN MID1-COMPLEMENTING ACTIVITY 1"/>
    <property type="match status" value="1"/>
</dbReference>
<dbReference type="CDD" id="cd21037">
    <property type="entry name" value="MLKL_NTD"/>
    <property type="match status" value="1"/>
</dbReference>
<keyword evidence="4" id="KW-1185">Reference proteome</keyword>
<feature type="domain" description="MCAfunc" evidence="2">
    <location>
        <begin position="25"/>
        <end position="137"/>
    </location>
</feature>
<dbReference type="PANTHER" id="PTHR46604:SF1">
    <property type="entry name" value="OS11G0665800 PROTEIN"/>
    <property type="match status" value="1"/>
</dbReference>
<evidence type="ECO:0000313" key="4">
    <source>
        <dbReference type="Proteomes" id="UP001497457"/>
    </source>
</evidence>
<name>A0ABC9EHA8_9POAL</name>